<dbReference type="Gene3D" id="1.10.8.430">
    <property type="entry name" value="Helical domain of apoptotic protease-activating factors"/>
    <property type="match status" value="1"/>
</dbReference>
<dbReference type="AlphaFoldDB" id="A0AA38ZFH0"/>
<dbReference type="Gene3D" id="3.80.10.10">
    <property type="entry name" value="Ribonuclease Inhibitor"/>
    <property type="match status" value="2"/>
</dbReference>
<evidence type="ECO:0000256" key="1">
    <source>
        <dbReference type="ARBA" id="ARBA00022737"/>
    </source>
</evidence>
<dbReference type="PANTHER" id="PTHR33463">
    <property type="entry name" value="NB-ARC DOMAIN-CONTAINING PROTEIN-RELATED"/>
    <property type="match status" value="1"/>
</dbReference>
<dbReference type="Pfam" id="PF23598">
    <property type="entry name" value="LRR_14"/>
    <property type="match status" value="1"/>
</dbReference>
<name>A0AA38ZFH0_VITRO</name>
<protein>
    <submittedName>
        <fullName evidence="7">Uncharacterized protein</fullName>
    </submittedName>
</protein>
<feature type="region of interest" description="Disordered" evidence="4">
    <location>
        <begin position="1"/>
        <end position="40"/>
    </location>
</feature>
<evidence type="ECO:0000259" key="5">
    <source>
        <dbReference type="Pfam" id="PF23247"/>
    </source>
</evidence>
<evidence type="ECO:0000256" key="2">
    <source>
        <dbReference type="ARBA" id="ARBA00022741"/>
    </source>
</evidence>
<evidence type="ECO:0000313" key="7">
    <source>
        <dbReference type="EMBL" id="KAJ9687642.1"/>
    </source>
</evidence>
<keyword evidence="2" id="KW-0547">Nucleotide-binding</keyword>
<sequence>MDPNRSKSPPNKAAEEDPTAYPLKQPLDSDSDALGLGKSGLEKKPSLSTFEDMKGPIDRANRNRYKIMSELWELNRKKDVVCLILSYPSFNSRNYETHRGWIRDVLEINHQVRKINYTEYQASVSDLSPKITRLLDHSIHDIQAQVPFEISVEMFELLRREHTTPESSMLDLCIDEFTTRQILQYIQIPEIRSILISEVNDKTFLRRLKNLPPIRQMFDPIIQVNVKSCLTSEDIKDRIIEELCSSNSSRGEAEQLLRSQNFLILLDDFNGREINLHELGNDWWNSGNNQKIASINFLYHPKVLADLGIRRNDHQLSWELFCRNVGEVVDSSNIQQLAEHVLRQCSGHLLATVLLARALKEVKDVRIWKHASRVIGLLPTSHTEDRILFNALAFVLQHLGSANRCVKYCASYLEMEGTKKVDLLDRWMKEDLTGTLDEGEQIVQHLVNALLLESFRNGKSIRMRDEIRKELVNFYEAEMNPKLLVELDGEGLMEAPKNETWEEANEMYLMNNKISKLLDSPNCPKLRVLFLQGNHHLRVISPSFLQCMPILQILDLSQTKIKSLPQSFLELTKLRKFILRSCELFTELPAEIGKLCHLEVLDLEGTEIIDLPVSVGKLTKLTCLKVSFYPQINHNKRNNHSNTIIPQNVISSLLQLEELSIDVNPEDERWNAAAIKDIVKEVGGLNGLCFLKLHLPEVLLLNDLRNGSSLINLSWMHFRFVVGNHLKRIISRLPHESAIKFEEQESCLKYVNGKDIPIEIKEVLQHATAFFLDRHLNATSLSEFGIENIKNLKCCVLQKCNEIETIIDSGLDYYIHNLRYGIGTLESLEYLSLHYMKNLRSIWKGQPRWRHSLHFLKVLALYSCPNLTNVFTLDWAKMLNNLEEVVVEDCPEISSIMFPDKRNCKNWYLPNLKKISLHYLPKLARVFGNVLVAASLEWLSFYDCPSLKILFPKEVCYHKLKVIIGEADGWSVLNKSEYFPGQILGAIFFPIERDIDLRIQLAEINDQLQAQM</sequence>
<dbReference type="Proteomes" id="UP001168098">
    <property type="component" value="Unassembled WGS sequence"/>
</dbReference>
<dbReference type="SUPFAM" id="SSF52540">
    <property type="entry name" value="P-loop containing nucleoside triphosphate hydrolases"/>
    <property type="match status" value="1"/>
</dbReference>
<keyword evidence="1" id="KW-0677">Repeat</keyword>
<evidence type="ECO:0000256" key="3">
    <source>
        <dbReference type="ARBA" id="ARBA00022821"/>
    </source>
</evidence>
<dbReference type="PANTHER" id="PTHR33463:SF179">
    <property type="entry name" value="NB-ARC DOMAIN-CONTAINING PROTEIN"/>
    <property type="match status" value="1"/>
</dbReference>
<evidence type="ECO:0000256" key="4">
    <source>
        <dbReference type="SAM" id="MobiDB-lite"/>
    </source>
</evidence>
<comment type="caution">
    <text evidence="7">The sequence shown here is derived from an EMBL/GenBank/DDBJ whole genome shotgun (WGS) entry which is preliminary data.</text>
</comment>
<keyword evidence="3" id="KW-0611">Plant defense</keyword>
<keyword evidence="8" id="KW-1185">Reference proteome</keyword>
<reference evidence="7 8" key="1">
    <citation type="journal article" date="2023" name="BMC Biotechnol.">
        <title>Vitis rotundifolia cv Carlos genome sequencing.</title>
        <authorList>
            <person name="Huff M."/>
            <person name="Hulse-Kemp A."/>
            <person name="Scheffler B."/>
            <person name="Youngblood R."/>
            <person name="Simpson S."/>
            <person name="Babiker E."/>
            <person name="Staton M."/>
        </authorList>
    </citation>
    <scope>NUCLEOTIDE SEQUENCE [LARGE SCALE GENOMIC DNA]</scope>
    <source>
        <tissue evidence="7">Leaf</tissue>
    </source>
</reference>
<dbReference type="EMBL" id="JARBHA010000012">
    <property type="protein sequence ID" value="KAJ9687642.1"/>
    <property type="molecule type" value="Genomic_DNA"/>
</dbReference>
<proteinExistence type="predicted"/>
<dbReference type="InterPro" id="IPR032675">
    <property type="entry name" value="LRR_dom_sf"/>
</dbReference>
<dbReference type="InterPro" id="IPR055414">
    <property type="entry name" value="LRR_R13L4/SHOC2-like"/>
</dbReference>
<feature type="domain" description="Disease resistance protein At4g27190-like leucine-rich repeats" evidence="5">
    <location>
        <begin position="788"/>
        <end position="890"/>
    </location>
</feature>
<organism evidence="7 8">
    <name type="scientific">Vitis rotundifolia</name>
    <name type="common">Muscadine grape</name>
    <dbReference type="NCBI Taxonomy" id="103349"/>
    <lineage>
        <taxon>Eukaryota</taxon>
        <taxon>Viridiplantae</taxon>
        <taxon>Streptophyta</taxon>
        <taxon>Embryophyta</taxon>
        <taxon>Tracheophyta</taxon>
        <taxon>Spermatophyta</taxon>
        <taxon>Magnoliopsida</taxon>
        <taxon>eudicotyledons</taxon>
        <taxon>Gunneridae</taxon>
        <taxon>Pentapetalae</taxon>
        <taxon>rosids</taxon>
        <taxon>Vitales</taxon>
        <taxon>Vitaceae</taxon>
        <taxon>Viteae</taxon>
        <taxon>Vitis</taxon>
    </lineage>
</organism>
<dbReference type="InterPro" id="IPR027417">
    <property type="entry name" value="P-loop_NTPase"/>
</dbReference>
<dbReference type="GO" id="GO:0005524">
    <property type="term" value="F:ATP binding"/>
    <property type="evidence" value="ECO:0007669"/>
    <property type="project" value="UniProtKB-KW"/>
</dbReference>
<accession>A0AA38ZFH0</accession>
<evidence type="ECO:0000259" key="6">
    <source>
        <dbReference type="Pfam" id="PF23598"/>
    </source>
</evidence>
<dbReference type="GO" id="GO:0043531">
    <property type="term" value="F:ADP binding"/>
    <property type="evidence" value="ECO:0007669"/>
    <property type="project" value="InterPro"/>
</dbReference>
<dbReference type="SUPFAM" id="SSF52058">
    <property type="entry name" value="L domain-like"/>
    <property type="match status" value="1"/>
</dbReference>
<gene>
    <name evidence="7" type="ORF">PVL29_016215</name>
</gene>
<dbReference type="Pfam" id="PF23247">
    <property type="entry name" value="LRR_RPS2"/>
    <property type="match status" value="1"/>
</dbReference>
<dbReference type="GO" id="GO:0006952">
    <property type="term" value="P:defense response"/>
    <property type="evidence" value="ECO:0007669"/>
    <property type="project" value="UniProtKB-KW"/>
</dbReference>
<dbReference type="InterPro" id="IPR057135">
    <property type="entry name" value="At4g27190-like_LRR"/>
</dbReference>
<dbReference type="InterPro" id="IPR042197">
    <property type="entry name" value="Apaf_helical"/>
</dbReference>
<evidence type="ECO:0000313" key="8">
    <source>
        <dbReference type="Proteomes" id="UP001168098"/>
    </source>
</evidence>
<feature type="domain" description="Disease resistance R13L4/SHOC-2-like LRR" evidence="6">
    <location>
        <begin position="571"/>
        <end position="697"/>
    </location>
</feature>
<dbReference type="InterPro" id="IPR050905">
    <property type="entry name" value="Plant_NBS-LRR"/>
</dbReference>